<protein>
    <submittedName>
        <fullName evidence="1">Uncharacterized protein</fullName>
    </submittedName>
</protein>
<organism evidence="1 2">
    <name type="scientific">Shewanella benthica</name>
    <dbReference type="NCBI Taxonomy" id="43661"/>
    <lineage>
        <taxon>Bacteria</taxon>
        <taxon>Pseudomonadati</taxon>
        <taxon>Pseudomonadota</taxon>
        <taxon>Gammaproteobacteria</taxon>
        <taxon>Alteromonadales</taxon>
        <taxon>Shewanellaceae</taxon>
        <taxon>Shewanella</taxon>
    </lineage>
</organism>
<reference evidence="2" key="1">
    <citation type="submission" date="2018-06" db="EMBL/GenBank/DDBJ databases">
        <authorList>
            <person name="Cea G.-C."/>
            <person name="William W."/>
        </authorList>
    </citation>
    <scope>NUCLEOTIDE SEQUENCE [LARGE SCALE GENOMIC DNA]</scope>
    <source>
        <strain evidence="2">DB21MT-2</strain>
    </source>
</reference>
<evidence type="ECO:0000313" key="2">
    <source>
        <dbReference type="Proteomes" id="UP000250123"/>
    </source>
</evidence>
<evidence type="ECO:0000313" key="1">
    <source>
        <dbReference type="EMBL" id="SQH77588.1"/>
    </source>
</evidence>
<gene>
    <name evidence="1" type="ORF">SHEWBE_3625</name>
</gene>
<accession>A0A330M629</accession>
<proteinExistence type="predicted"/>
<name>A0A330M629_9GAMM</name>
<dbReference type="AlphaFoldDB" id="A0A330M629"/>
<dbReference type="KEGG" id="sbk:SHEWBE_3625"/>
<sequence length="38" mass="4329">MEVWNKWSSIRSSNAELFSKGDWAAKDKAWVEAEISGN</sequence>
<dbReference type="EMBL" id="LS483452">
    <property type="protein sequence ID" value="SQH77588.1"/>
    <property type="molecule type" value="Genomic_DNA"/>
</dbReference>
<dbReference type="Proteomes" id="UP000250123">
    <property type="component" value="Chromosome SHEWBE"/>
</dbReference>